<evidence type="ECO:0000313" key="8">
    <source>
        <dbReference type="Proteomes" id="UP000315647"/>
    </source>
</evidence>
<evidence type="ECO:0000256" key="3">
    <source>
        <dbReference type="PROSITE-ProRule" id="PRU00221"/>
    </source>
</evidence>
<evidence type="ECO:0000313" key="7">
    <source>
        <dbReference type="EMBL" id="QDT26372.1"/>
    </source>
</evidence>
<dbReference type="PROSITE" id="PS50294">
    <property type="entry name" value="WD_REPEATS_REGION"/>
    <property type="match status" value="2"/>
</dbReference>
<feature type="repeat" description="WD" evidence="3">
    <location>
        <begin position="1014"/>
        <end position="1055"/>
    </location>
</feature>
<dbReference type="EMBL" id="CP037421">
    <property type="protein sequence ID" value="QDT26372.1"/>
    <property type="molecule type" value="Genomic_DNA"/>
</dbReference>
<dbReference type="Pfam" id="PF12894">
    <property type="entry name" value="ANAPC4_WD40"/>
    <property type="match status" value="1"/>
</dbReference>
<evidence type="ECO:0000256" key="1">
    <source>
        <dbReference type="ARBA" id="ARBA00022574"/>
    </source>
</evidence>
<dbReference type="Pfam" id="PF13191">
    <property type="entry name" value="AAA_16"/>
    <property type="match status" value="1"/>
</dbReference>
<evidence type="ECO:0000259" key="6">
    <source>
        <dbReference type="Pfam" id="PF13271"/>
    </source>
</evidence>
<dbReference type="Gene3D" id="2.130.10.10">
    <property type="entry name" value="YVTN repeat-like/Quinoprotein amine dehydrogenase"/>
    <property type="match status" value="3"/>
</dbReference>
<dbReference type="InterPro" id="IPR025139">
    <property type="entry name" value="DUF4062"/>
</dbReference>
<evidence type="ECO:0000259" key="4">
    <source>
        <dbReference type="Pfam" id="PF12894"/>
    </source>
</evidence>
<reference evidence="7 8" key="1">
    <citation type="submission" date="2019-03" db="EMBL/GenBank/DDBJ databases">
        <title>Deep-cultivation of Planctomycetes and their phenomic and genomic characterization uncovers novel biology.</title>
        <authorList>
            <person name="Wiegand S."/>
            <person name="Jogler M."/>
            <person name="Boedeker C."/>
            <person name="Pinto D."/>
            <person name="Vollmers J."/>
            <person name="Rivas-Marin E."/>
            <person name="Kohn T."/>
            <person name="Peeters S.H."/>
            <person name="Heuer A."/>
            <person name="Rast P."/>
            <person name="Oberbeckmann S."/>
            <person name="Bunk B."/>
            <person name="Jeske O."/>
            <person name="Meyerdierks A."/>
            <person name="Storesund J.E."/>
            <person name="Kallscheuer N."/>
            <person name="Luecker S."/>
            <person name="Lage O.M."/>
            <person name="Pohl T."/>
            <person name="Merkel B.J."/>
            <person name="Hornburger P."/>
            <person name="Mueller R.-W."/>
            <person name="Bruemmer F."/>
            <person name="Labrenz M."/>
            <person name="Spormann A.M."/>
            <person name="Op den Camp H."/>
            <person name="Overmann J."/>
            <person name="Amann R."/>
            <person name="Jetten M.S.M."/>
            <person name="Mascher T."/>
            <person name="Medema M.H."/>
            <person name="Devos D.P."/>
            <person name="Kaster A.-K."/>
            <person name="Ovreas L."/>
            <person name="Rohde M."/>
            <person name="Galperin M.Y."/>
            <person name="Jogler C."/>
        </authorList>
    </citation>
    <scope>NUCLEOTIDE SEQUENCE [LARGE SCALE GENOMIC DNA]</scope>
    <source>
        <strain evidence="7 8">Enr10</strain>
    </source>
</reference>
<dbReference type="InterPro" id="IPR019775">
    <property type="entry name" value="WD40_repeat_CS"/>
</dbReference>
<dbReference type="InterPro" id="IPR015943">
    <property type="entry name" value="WD40/YVTN_repeat-like_dom_sf"/>
</dbReference>
<dbReference type="PROSITE" id="PS00678">
    <property type="entry name" value="WD_REPEATS_1"/>
    <property type="match status" value="3"/>
</dbReference>
<dbReference type="Gene3D" id="3.40.50.300">
    <property type="entry name" value="P-loop containing nucleotide triphosphate hydrolases"/>
    <property type="match status" value="1"/>
</dbReference>
<dbReference type="InterPro" id="IPR052752">
    <property type="entry name" value="NACHT-WD_repeat"/>
</dbReference>
<dbReference type="CDD" id="cd00200">
    <property type="entry name" value="WD40"/>
    <property type="match status" value="1"/>
</dbReference>
<dbReference type="SUPFAM" id="SSF50978">
    <property type="entry name" value="WD40 repeat-like"/>
    <property type="match status" value="1"/>
</dbReference>
<organism evidence="7 8">
    <name type="scientific">Gimesia panareensis</name>
    <dbReference type="NCBI Taxonomy" id="2527978"/>
    <lineage>
        <taxon>Bacteria</taxon>
        <taxon>Pseudomonadati</taxon>
        <taxon>Planctomycetota</taxon>
        <taxon>Planctomycetia</taxon>
        <taxon>Planctomycetales</taxon>
        <taxon>Planctomycetaceae</taxon>
        <taxon>Gimesia</taxon>
    </lineage>
</organism>
<dbReference type="PRINTS" id="PR00320">
    <property type="entry name" value="GPROTEINBRPT"/>
</dbReference>
<keyword evidence="2" id="KW-0677">Repeat</keyword>
<feature type="repeat" description="WD" evidence="3">
    <location>
        <begin position="1300"/>
        <end position="1331"/>
    </location>
</feature>
<dbReference type="InterPro" id="IPR020472">
    <property type="entry name" value="WD40_PAC1"/>
</dbReference>
<dbReference type="Pfam" id="PF00400">
    <property type="entry name" value="WD40"/>
    <property type="match status" value="5"/>
</dbReference>
<evidence type="ECO:0000259" key="5">
    <source>
        <dbReference type="Pfam" id="PF13191"/>
    </source>
</evidence>
<dbReference type="SMART" id="SM00320">
    <property type="entry name" value="WD40"/>
    <property type="match status" value="11"/>
</dbReference>
<dbReference type="SUPFAM" id="SSF50998">
    <property type="entry name" value="Quinoprotein alcohol dehydrogenase-like"/>
    <property type="match status" value="1"/>
</dbReference>
<sequence length="1679" mass="190580">MTTKRLMPVIRVFVSSTFNDLKLERNALSKHVFPNLEEYCASKGFQFQAIDLRWGVSKEAGLDHRTMRICFEELRRSQQISPRPNFLILSGNRYGWRPLPEVIQGLEYLQLRKAARHIQGIGDQPAKKILKHWYRKDRNTIPPVHILQPRQDEFKEDNNWFPVQNVLWKIINRAWSKDELATRFPTNWIELLKKLENDGVQTPQILRFQGSATEQEIWHGAFQVPDAAEHVVAWFRNIENLDEYLDDPSVRDFIDFDENGKIDTKARQAQEQLQTAINDCLQRLESSQKPIESVQVKLHKINDGKGNPILTVGEDHLEEFCSDIENRLKEIIEQQISTWGTQSKLEIEQQKHKTFGTERAPEESFVGRESELEIVQQYVAGVGAFTNGNERLPLVIYGDSGNGKTALMGKADSEIQQRTGTKPITRFIAATSQSSDVRNLLHSICQELRQSNPLEQGLPDTLNSLVDEFELHLDAAKDLPQPLVIVLDALDQLAESDNGRHLFWLRHIPLPENVRLIVTCLSDRKNQPGGESFEHLKSRLLHDGITVEGHPNFIKLGILSYPKANNLLFDKWLPQLKPPRKVNKEQRKAIEERLKTDECRKPLYLKLLFEEAKLWRSYDSKPAIGESIDELIKNLFTRLGEATNHGKTWEYSMMYIAASRYGLTENEIVGVLKLDKEYYKWFHKRDYHSLPKNAKRIPIAVWSRLRFDLEPYLTERTAPGAQVLSFYHRQFAEYIERDFLKGNTRQRFHTLLAGFFYGQLNPKNKEPWSRNDHHAISEMPWLYIQAAQEFKAPYDQSSLSSPWLTICEILLDFRFLVAKIDADLLPDLLNDIVDVRRNISTDNSQSELLQIVDESIRNDATFLKLHPNTLFQCVWNRYFQNESASITHLLHTWRSVKKSSSTPVWLRSLTPSNDINLSCDTNVLVGHRPGVSYVGFLPANKNRNEHFITGGSNGDNSIRIWETKTDQEVMCLLGHKSTVNDVAISPVEELIASASGDKTIRIWNLFDGCQKNCFEGHNQAVTAVTFSPDGKRIISCSEDRTVRVWDIKTGKPIKILKGHSSKVLYIAYRGSGSQFITADASGTILTWKDQDLTRTIDPEINVGGEVLALSSDGELAVAMNNDEMQIQLFETRNAKLIGFCALTTDFIVNCATFSTDNQLVAIGTLKGVSIAEIKACLNMLPFCDYFNCECVAFSPNTTSLAFGSIVDSNARIRNVPEVATLFESAYKNVYEKQRSAISHLEGKVEHEKAPSKFRGFSPDGKWILTTSHGEMIGSYFHIWDPSSITCIISFGPGTLCANDVDISPDGRQIASSADDGTARVWDVALGQQVHCFGVDEAHVDEIFTLSHVKGGAFKSIGNEPQRLAFHPDGCSLAVAYGNGKFEIYTLETGRVICSFESGLRPIHSIVFSPDGQDLVFCAADTVLLWSVAKSSELMRWKMHGIVTSFSFSPDGSLLAIGLDSGKIHVYHRNKNEEIVFFEGHSDPVRQITFFNDCLRIASGTDTDNSANEVLVWNVNNCKESERVNGLGNTDDWSSESFPILPIMRDSDVGVLDNVIEFFEVSSKKSVGWYPWNHLSAHLEVSHIDNRIVLVGDQSHSELLQIEGYDYDRTSQKLPCLENSIQQRMPLRTLTRIYDRIENQWEANLTLSCPSCMQRFSPPQSVVHVIRGSFKTQNYVNSLV</sequence>
<dbReference type="PANTHER" id="PTHR19871:SF14">
    <property type="entry name" value="DUF4062 DOMAIN-CONTAINING PROTEIN"/>
    <property type="match status" value="1"/>
</dbReference>
<dbReference type="Gene3D" id="1.25.40.370">
    <property type="match status" value="1"/>
</dbReference>
<dbReference type="InterPro" id="IPR024977">
    <property type="entry name" value="Apc4-like_WD40_dom"/>
</dbReference>
<dbReference type="InterPro" id="IPR027417">
    <property type="entry name" value="P-loop_NTPase"/>
</dbReference>
<gene>
    <name evidence="7" type="ORF">Enr10x_16730</name>
</gene>
<accession>A0A517Q422</accession>
<evidence type="ECO:0000256" key="2">
    <source>
        <dbReference type="ARBA" id="ARBA00022737"/>
    </source>
</evidence>
<dbReference type="InterPro" id="IPR041664">
    <property type="entry name" value="AAA_16"/>
</dbReference>
<dbReference type="SUPFAM" id="SSF52540">
    <property type="entry name" value="P-loop containing nucleoside triphosphate hydrolases"/>
    <property type="match status" value="1"/>
</dbReference>
<dbReference type="PANTHER" id="PTHR19871">
    <property type="entry name" value="BETA TRANSDUCIN-RELATED PROTEIN"/>
    <property type="match status" value="1"/>
</dbReference>
<dbReference type="Pfam" id="PF13271">
    <property type="entry name" value="DUF4062"/>
    <property type="match status" value="1"/>
</dbReference>
<dbReference type="PROSITE" id="PS50082">
    <property type="entry name" value="WD_REPEATS_2"/>
    <property type="match status" value="4"/>
</dbReference>
<name>A0A517Q422_9PLAN</name>
<feature type="repeat" description="WD" evidence="3">
    <location>
        <begin position="972"/>
        <end position="1005"/>
    </location>
</feature>
<feature type="domain" description="Anaphase-promoting complex subunit 4-like WD40" evidence="4">
    <location>
        <begin position="1359"/>
        <end position="1405"/>
    </location>
</feature>
<dbReference type="RefSeq" id="WP_145448701.1">
    <property type="nucleotide sequence ID" value="NZ_CP037421.1"/>
</dbReference>
<feature type="domain" description="Orc1-like AAA ATPase" evidence="5">
    <location>
        <begin position="365"/>
        <end position="497"/>
    </location>
</feature>
<keyword evidence="1 3" id="KW-0853">WD repeat</keyword>
<keyword evidence="8" id="KW-1185">Reference proteome</keyword>
<protein>
    <submittedName>
        <fullName evidence="7">WD domain, G-beta repeat</fullName>
    </submittedName>
</protein>
<dbReference type="InterPro" id="IPR011047">
    <property type="entry name" value="Quinoprotein_ADH-like_sf"/>
</dbReference>
<proteinExistence type="predicted"/>
<dbReference type="InterPro" id="IPR036322">
    <property type="entry name" value="WD40_repeat_dom_sf"/>
</dbReference>
<feature type="repeat" description="WD" evidence="3">
    <location>
        <begin position="1056"/>
        <end position="1088"/>
    </location>
</feature>
<feature type="domain" description="DUF4062" evidence="6">
    <location>
        <begin position="11"/>
        <end position="97"/>
    </location>
</feature>
<dbReference type="Proteomes" id="UP000315647">
    <property type="component" value="Chromosome"/>
</dbReference>
<dbReference type="InterPro" id="IPR001680">
    <property type="entry name" value="WD40_rpt"/>
</dbReference>